<reference evidence="7" key="1">
    <citation type="journal article" date="2019" name="Int. J. Syst. Evol. Microbiol.">
        <title>The Global Catalogue of Microorganisms (GCM) 10K type strain sequencing project: providing services to taxonomists for standard genome sequencing and annotation.</title>
        <authorList>
            <consortium name="The Broad Institute Genomics Platform"/>
            <consortium name="The Broad Institute Genome Sequencing Center for Infectious Disease"/>
            <person name="Wu L."/>
            <person name="Ma J."/>
        </authorList>
    </citation>
    <scope>NUCLEOTIDE SEQUENCE [LARGE SCALE GENOMIC DNA]</scope>
    <source>
        <strain evidence="7">CGMCC 4.7304</strain>
    </source>
</reference>
<dbReference type="Proteomes" id="UP001596083">
    <property type="component" value="Unassembled WGS sequence"/>
</dbReference>
<dbReference type="RefSeq" id="WP_390317442.1">
    <property type="nucleotide sequence ID" value="NZ_JBHSPB010000010.1"/>
</dbReference>
<gene>
    <name evidence="6" type="ORF">ACFP1Z_18070</name>
</gene>
<dbReference type="SUPFAM" id="SSF46689">
    <property type="entry name" value="Homeodomain-like"/>
    <property type="match status" value="1"/>
</dbReference>
<evidence type="ECO:0000313" key="7">
    <source>
        <dbReference type="Proteomes" id="UP001596083"/>
    </source>
</evidence>
<dbReference type="EMBL" id="JBHSPB010000010">
    <property type="protein sequence ID" value="MFC5722075.1"/>
    <property type="molecule type" value="Genomic_DNA"/>
</dbReference>
<dbReference type="Gene3D" id="1.10.10.60">
    <property type="entry name" value="Homeodomain-like"/>
    <property type="match status" value="1"/>
</dbReference>
<dbReference type="PROSITE" id="PS50977">
    <property type="entry name" value="HTH_TETR_2"/>
    <property type="match status" value="1"/>
</dbReference>
<dbReference type="SUPFAM" id="SSF48498">
    <property type="entry name" value="Tetracyclin repressor-like, C-terminal domain"/>
    <property type="match status" value="1"/>
</dbReference>
<dbReference type="Pfam" id="PF00440">
    <property type="entry name" value="TetR_N"/>
    <property type="match status" value="1"/>
</dbReference>
<dbReference type="PANTHER" id="PTHR30055">
    <property type="entry name" value="HTH-TYPE TRANSCRIPTIONAL REGULATOR RUTR"/>
    <property type="match status" value="1"/>
</dbReference>
<dbReference type="PANTHER" id="PTHR30055:SF149">
    <property type="entry name" value="TETR-FAMILY TRANSCRIPTIONAL REGULATOR"/>
    <property type="match status" value="1"/>
</dbReference>
<feature type="domain" description="HTH tetR-type" evidence="5">
    <location>
        <begin position="17"/>
        <end position="77"/>
    </location>
</feature>
<dbReference type="Gene3D" id="1.10.357.10">
    <property type="entry name" value="Tetracycline Repressor, domain 2"/>
    <property type="match status" value="1"/>
</dbReference>
<keyword evidence="7" id="KW-1185">Reference proteome</keyword>
<feature type="DNA-binding region" description="H-T-H motif" evidence="4">
    <location>
        <begin position="40"/>
        <end position="59"/>
    </location>
</feature>
<accession>A0ABW0YZQ6</accession>
<comment type="caution">
    <text evidence="6">The sequence shown here is derived from an EMBL/GenBank/DDBJ whole genome shotgun (WGS) entry which is preliminary data.</text>
</comment>
<dbReference type="Pfam" id="PF16859">
    <property type="entry name" value="TetR_C_11"/>
    <property type="match status" value="1"/>
</dbReference>
<evidence type="ECO:0000256" key="2">
    <source>
        <dbReference type="ARBA" id="ARBA00023125"/>
    </source>
</evidence>
<evidence type="ECO:0000313" key="6">
    <source>
        <dbReference type="EMBL" id="MFC5722075.1"/>
    </source>
</evidence>
<sequence>MTADTPKPAARRTRLTPEREAEIYDTVLAVVREVGYDALTMDAVATRTHASKATLYRQWKGKPELVASALRHHKPVRSADVDTGTLRGDLLALAAHADQAGMERDAALVRALGHASHQHPDLRRALRELLVEPEVAGLDAMLRRAVARGELAADTPAIDYVAHMMFGAFIARQLIEDRPADPEYLAAYIDAAVLPALGVRA</sequence>
<dbReference type="InterPro" id="IPR009057">
    <property type="entry name" value="Homeodomain-like_sf"/>
</dbReference>
<proteinExistence type="predicted"/>
<keyword evidence="3" id="KW-0804">Transcription</keyword>
<keyword evidence="1" id="KW-0805">Transcription regulation</keyword>
<dbReference type="InterPro" id="IPR050109">
    <property type="entry name" value="HTH-type_TetR-like_transc_reg"/>
</dbReference>
<name>A0ABW0YZQ6_9ACTN</name>
<keyword evidence="2 4" id="KW-0238">DNA-binding</keyword>
<dbReference type="InterPro" id="IPR001647">
    <property type="entry name" value="HTH_TetR"/>
</dbReference>
<evidence type="ECO:0000259" key="5">
    <source>
        <dbReference type="PROSITE" id="PS50977"/>
    </source>
</evidence>
<evidence type="ECO:0000256" key="1">
    <source>
        <dbReference type="ARBA" id="ARBA00023015"/>
    </source>
</evidence>
<evidence type="ECO:0000256" key="3">
    <source>
        <dbReference type="ARBA" id="ARBA00023163"/>
    </source>
</evidence>
<dbReference type="InterPro" id="IPR011075">
    <property type="entry name" value="TetR_C"/>
</dbReference>
<dbReference type="InterPro" id="IPR036271">
    <property type="entry name" value="Tet_transcr_reg_TetR-rel_C_sf"/>
</dbReference>
<evidence type="ECO:0000256" key="4">
    <source>
        <dbReference type="PROSITE-ProRule" id="PRU00335"/>
    </source>
</evidence>
<organism evidence="6 7">
    <name type="scientific">Streptomyces gamaensis</name>
    <dbReference type="NCBI Taxonomy" id="1763542"/>
    <lineage>
        <taxon>Bacteria</taxon>
        <taxon>Bacillati</taxon>
        <taxon>Actinomycetota</taxon>
        <taxon>Actinomycetes</taxon>
        <taxon>Kitasatosporales</taxon>
        <taxon>Streptomycetaceae</taxon>
        <taxon>Streptomyces</taxon>
    </lineage>
</organism>
<protein>
    <submittedName>
        <fullName evidence="6">TetR/AcrR family transcriptional regulator</fullName>
    </submittedName>
</protein>